<accession>A0A840W4I0</accession>
<comment type="caution">
    <text evidence="1">The sequence shown here is derived from an EMBL/GenBank/DDBJ whole genome shotgun (WGS) entry which is preliminary data.</text>
</comment>
<keyword evidence="2" id="KW-1185">Reference proteome</keyword>
<evidence type="ECO:0000313" key="2">
    <source>
        <dbReference type="Proteomes" id="UP000586947"/>
    </source>
</evidence>
<dbReference type="EMBL" id="JACHDP010000001">
    <property type="protein sequence ID" value="MBB5480008.1"/>
    <property type="molecule type" value="Genomic_DNA"/>
</dbReference>
<protein>
    <submittedName>
        <fullName evidence="1">Uncharacterized protein</fullName>
    </submittedName>
</protein>
<evidence type="ECO:0000313" key="1">
    <source>
        <dbReference type="EMBL" id="MBB5480008.1"/>
    </source>
</evidence>
<name>A0A840W4I0_9ACTN</name>
<reference evidence="1 2" key="1">
    <citation type="submission" date="2020-08" db="EMBL/GenBank/DDBJ databases">
        <title>Sequencing the genomes of 1000 actinobacteria strains.</title>
        <authorList>
            <person name="Klenk H.-P."/>
        </authorList>
    </citation>
    <scope>NUCLEOTIDE SEQUENCE [LARGE SCALE GENOMIC DNA]</scope>
    <source>
        <strain evidence="1 2">DSM 103125</strain>
    </source>
</reference>
<sequence length="270" mass="30550">MTLPFRWNLVTPDRLGSLLDADCRPDLWFAAELVDCSARVLARSGGGGLHFVGRSLDSMYDLLSGVLAEDPRLMRLPFSRSSEVWVPCDEWREEARVILARCGVTPFRLARTSDPVSFVDIVSTGRTFESLYSLLRDWVEEQREPWDVVRRKIRFIGVVARGKTSPKTRRWQQHAGWTTDLPSGAVSNVSMDPSLYSYLADRQVKLTASFGPSLREEVGIRRDSRTRYALAEAVALVAHGRRPETLATLIRNLSTQKPYPKKWLATLSRA</sequence>
<dbReference type="Proteomes" id="UP000586947">
    <property type="component" value="Unassembled WGS sequence"/>
</dbReference>
<organism evidence="1 2">
    <name type="scientific">Micromonospora parathelypteridis</name>
    <dbReference type="NCBI Taxonomy" id="1839617"/>
    <lineage>
        <taxon>Bacteria</taxon>
        <taxon>Bacillati</taxon>
        <taxon>Actinomycetota</taxon>
        <taxon>Actinomycetes</taxon>
        <taxon>Micromonosporales</taxon>
        <taxon>Micromonosporaceae</taxon>
        <taxon>Micromonospora</taxon>
    </lineage>
</organism>
<proteinExistence type="predicted"/>
<gene>
    <name evidence="1" type="ORF">HNR20_004513</name>
</gene>
<dbReference type="RefSeq" id="WP_184183323.1">
    <property type="nucleotide sequence ID" value="NZ_BMNF01000005.1"/>
</dbReference>
<dbReference type="AlphaFoldDB" id="A0A840W4I0"/>